<protein>
    <recommendedName>
        <fullName evidence="4">Reverse transcriptase zinc-binding domain-containing protein</fullName>
    </recommendedName>
</protein>
<proteinExistence type="predicted"/>
<dbReference type="EnsemblPlants" id="PNT69431">
    <property type="protein sequence ID" value="PNT69431"/>
    <property type="gene ID" value="BRADI_3g55256v3"/>
</dbReference>
<accession>A0A2K2D568</accession>
<dbReference type="OrthoDB" id="684023at2759"/>
<dbReference type="PANTHER" id="PTHR36617">
    <property type="entry name" value="PROTEIN, PUTATIVE-RELATED"/>
    <property type="match status" value="1"/>
</dbReference>
<evidence type="ECO:0000313" key="2">
    <source>
        <dbReference type="EnsemblPlants" id="PNT69431"/>
    </source>
</evidence>
<dbReference type="PANTHER" id="PTHR36617:SF14">
    <property type="entry name" value="REVERSE TRANSCRIPTASE ZINC-BINDING DOMAIN-CONTAINING PROTEIN"/>
    <property type="match status" value="1"/>
</dbReference>
<evidence type="ECO:0000313" key="3">
    <source>
        <dbReference type="Proteomes" id="UP000008810"/>
    </source>
</evidence>
<dbReference type="InParanoid" id="A0A2K2D568"/>
<reference evidence="1" key="2">
    <citation type="submission" date="2017-06" db="EMBL/GenBank/DDBJ databases">
        <title>WGS assembly of Brachypodium distachyon.</title>
        <authorList>
            <consortium name="The International Brachypodium Initiative"/>
            <person name="Lucas S."/>
            <person name="Harmon-Smith M."/>
            <person name="Lail K."/>
            <person name="Tice H."/>
            <person name="Grimwood J."/>
            <person name="Bruce D."/>
            <person name="Barry K."/>
            <person name="Shu S."/>
            <person name="Lindquist E."/>
            <person name="Wang M."/>
            <person name="Pitluck S."/>
            <person name="Vogel J.P."/>
            <person name="Garvin D.F."/>
            <person name="Mockler T.C."/>
            <person name="Schmutz J."/>
            <person name="Rokhsar D."/>
            <person name="Bevan M.W."/>
        </authorList>
    </citation>
    <scope>NUCLEOTIDE SEQUENCE</scope>
    <source>
        <strain evidence="1">Bd21</strain>
    </source>
</reference>
<evidence type="ECO:0000313" key="1">
    <source>
        <dbReference type="EMBL" id="PNT69431.1"/>
    </source>
</evidence>
<reference evidence="1 2" key="1">
    <citation type="journal article" date="2010" name="Nature">
        <title>Genome sequencing and analysis of the model grass Brachypodium distachyon.</title>
        <authorList>
            <consortium name="International Brachypodium Initiative"/>
        </authorList>
    </citation>
    <scope>NUCLEOTIDE SEQUENCE [LARGE SCALE GENOMIC DNA]</scope>
    <source>
        <strain evidence="1 2">Bd21</strain>
    </source>
</reference>
<feature type="non-terminal residue" evidence="1">
    <location>
        <position position="206"/>
    </location>
</feature>
<organism evidence="1">
    <name type="scientific">Brachypodium distachyon</name>
    <name type="common">Purple false brome</name>
    <name type="synonym">Trachynia distachya</name>
    <dbReference type="NCBI Taxonomy" id="15368"/>
    <lineage>
        <taxon>Eukaryota</taxon>
        <taxon>Viridiplantae</taxon>
        <taxon>Streptophyta</taxon>
        <taxon>Embryophyta</taxon>
        <taxon>Tracheophyta</taxon>
        <taxon>Spermatophyta</taxon>
        <taxon>Magnoliopsida</taxon>
        <taxon>Liliopsida</taxon>
        <taxon>Poales</taxon>
        <taxon>Poaceae</taxon>
        <taxon>BOP clade</taxon>
        <taxon>Pooideae</taxon>
        <taxon>Stipodae</taxon>
        <taxon>Brachypodieae</taxon>
        <taxon>Brachypodium</taxon>
    </lineage>
</organism>
<evidence type="ECO:0008006" key="4">
    <source>
        <dbReference type="Google" id="ProtNLM"/>
    </source>
</evidence>
<dbReference type="Proteomes" id="UP000008810">
    <property type="component" value="Chromosome 3"/>
</dbReference>
<dbReference type="EMBL" id="CM000882">
    <property type="protein sequence ID" value="PNT69431.1"/>
    <property type="molecule type" value="Genomic_DNA"/>
</dbReference>
<dbReference type="AlphaFoldDB" id="A0A2K2D568"/>
<name>A0A2K2D568_BRADI</name>
<keyword evidence="3" id="KW-1185">Reference proteome</keyword>
<gene>
    <name evidence="1" type="ORF">BRADI_3g55256v3</name>
</gene>
<sequence>MGLVCGLGISDLKVMNFCLLCKWVWKLENSSGLWQKLLRRKYCKGKLLHQVSPRQGGSHFWSGLLRVRNVFLSFCRRIVGNGKRTRFWEDEWWGRCSFAVKFPRLYNLTFSSEISVHTVFPEGWSSIRFRRTLVGETLTQWEELKQGCNLVSLNSGRDKLYWKLGSKGRFSVSSLYRQLKLSQTPFPYGFLWKVKLPLKIKKNSVV</sequence>
<reference evidence="2" key="3">
    <citation type="submission" date="2018-08" db="UniProtKB">
        <authorList>
            <consortium name="EnsemblPlants"/>
        </authorList>
    </citation>
    <scope>IDENTIFICATION</scope>
    <source>
        <strain evidence="2">cv. Bd21</strain>
    </source>
</reference>
<dbReference type="Gramene" id="PNT69431">
    <property type="protein sequence ID" value="PNT69431"/>
    <property type="gene ID" value="BRADI_3g55256v3"/>
</dbReference>